<dbReference type="Proteomes" id="UP001202402">
    <property type="component" value="Unassembled WGS sequence"/>
</dbReference>
<proteinExistence type="predicted"/>
<dbReference type="InterPro" id="IPR036689">
    <property type="entry name" value="ESAT-6-like_sf"/>
</dbReference>
<dbReference type="Gene3D" id="1.10.287.1060">
    <property type="entry name" value="ESAT-6-like"/>
    <property type="match status" value="1"/>
</dbReference>
<organism evidence="1 2">
    <name type="scientific">Amedibacillus hominis</name>
    <dbReference type="NCBI Taxonomy" id="2897776"/>
    <lineage>
        <taxon>Bacteria</taxon>
        <taxon>Bacillati</taxon>
        <taxon>Bacillota</taxon>
        <taxon>Erysipelotrichia</taxon>
        <taxon>Erysipelotrichales</taxon>
        <taxon>Erysipelotrichaceae</taxon>
        <taxon>Amedibacillus</taxon>
    </lineage>
</organism>
<keyword evidence="2" id="KW-1185">Reference proteome</keyword>
<reference evidence="1 2" key="1">
    <citation type="submission" date="2022-02" db="EMBL/GenBank/DDBJ databases">
        <title>Genome of Erysipelotrichaceae sp. nov. NSJ-176 isolated from human feces.</title>
        <authorList>
            <person name="Abdugheni R."/>
        </authorList>
    </citation>
    <scope>NUCLEOTIDE SEQUENCE [LARGE SCALE GENOMIC DNA]</scope>
    <source>
        <strain evidence="1 2">NSJ-176</strain>
    </source>
</reference>
<gene>
    <name evidence="1" type="ORF">LQE99_13525</name>
</gene>
<dbReference type="Pfam" id="PF06013">
    <property type="entry name" value="WXG100"/>
    <property type="match status" value="1"/>
</dbReference>
<evidence type="ECO:0000313" key="1">
    <source>
        <dbReference type="EMBL" id="MCH4286141.1"/>
    </source>
</evidence>
<name>A0ABS9R901_9FIRM</name>
<sequence>METMNISLAKVTTCANQIRQENNQLNTNLREITSTMQQLSNFWNSPASDTIRQRFMAMLPAFENYRTIVDTYAKFLDQTVLTYQTMEQQLNAEADTFQR</sequence>
<evidence type="ECO:0000313" key="2">
    <source>
        <dbReference type="Proteomes" id="UP001202402"/>
    </source>
</evidence>
<dbReference type="SUPFAM" id="SSF140453">
    <property type="entry name" value="EsxAB dimer-like"/>
    <property type="match status" value="1"/>
</dbReference>
<dbReference type="RefSeq" id="WP_117453150.1">
    <property type="nucleotide sequence ID" value="NZ_JAKVPQ010000011.1"/>
</dbReference>
<dbReference type="NCBIfam" id="NF035934">
    <property type="entry name" value="ESAT6_2"/>
    <property type="match status" value="1"/>
</dbReference>
<protein>
    <submittedName>
        <fullName evidence="1">Pore-forming ESAT-6 family protein</fullName>
    </submittedName>
</protein>
<accession>A0ABS9R901</accession>
<comment type="caution">
    <text evidence="1">The sequence shown here is derived from an EMBL/GenBank/DDBJ whole genome shotgun (WGS) entry which is preliminary data.</text>
</comment>
<dbReference type="InterPro" id="IPR010310">
    <property type="entry name" value="T7SS_ESAT-6-like"/>
</dbReference>
<dbReference type="EMBL" id="JAKVPQ010000011">
    <property type="protein sequence ID" value="MCH4286141.1"/>
    <property type="molecule type" value="Genomic_DNA"/>
</dbReference>